<accession>A0A383B6S3</accession>
<sequence>GNDDPIPYKTPYRTRRVTVAQDIEWSEIPPMKQEFRGLGDDPAAFPESEVGYDPETAKAEAARCFRCDAETGSSDYSVRNREDIITMARTNPLDHASHAAMLQQRLLTPANPFPESRPATLDDIVFLPANLSRLVIDPYREACRIDTEIGAGRMSSPHPFIVTGFDDVPEEVRSSIGAGLAEGNCGYLGARQIGENVPWWQLLEPGNGEPSADAAALIYSLGHEFQAVEAKRLHDDQVLGLAVSSVDA</sequence>
<protein>
    <submittedName>
        <fullName evidence="1">Uncharacterized protein</fullName>
    </submittedName>
</protein>
<feature type="non-terminal residue" evidence="1">
    <location>
        <position position="1"/>
    </location>
</feature>
<dbReference type="EMBL" id="UINC01197537">
    <property type="protein sequence ID" value="SVE15078.1"/>
    <property type="molecule type" value="Genomic_DNA"/>
</dbReference>
<evidence type="ECO:0000313" key="1">
    <source>
        <dbReference type="EMBL" id="SVE15078.1"/>
    </source>
</evidence>
<name>A0A383B6S3_9ZZZZ</name>
<organism evidence="1">
    <name type="scientific">marine metagenome</name>
    <dbReference type="NCBI Taxonomy" id="408172"/>
    <lineage>
        <taxon>unclassified sequences</taxon>
        <taxon>metagenomes</taxon>
        <taxon>ecological metagenomes</taxon>
    </lineage>
</organism>
<feature type="non-terminal residue" evidence="1">
    <location>
        <position position="248"/>
    </location>
</feature>
<gene>
    <name evidence="1" type="ORF">METZ01_LOCUS467932</name>
</gene>
<proteinExistence type="predicted"/>
<reference evidence="1" key="1">
    <citation type="submission" date="2018-05" db="EMBL/GenBank/DDBJ databases">
        <authorList>
            <person name="Lanie J.A."/>
            <person name="Ng W.-L."/>
            <person name="Kazmierczak K.M."/>
            <person name="Andrzejewski T.M."/>
            <person name="Davidsen T.M."/>
            <person name="Wayne K.J."/>
            <person name="Tettelin H."/>
            <person name="Glass J.I."/>
            <person name="Rusch D."/>
            <person name="Podicherti R."/>
            <person name="Tsui H.-C.T."/>
            <person name="Winkler M.E."/>
        </authorList>
    </citation>
    <scope>NUCLEOTIDE SEQUENCE</scope>
</reference>
<dbReference type="AlphaFoldDB" id="A0A383B6S3"/>